<evidence type="ECO:0000259" key="1">
    <source>
        <dbReference type="Pfam" id="PF04248"/>
    </source>
</evidence>
<dbReference type="KEGG" id="acaf:CA12_08250"/>
<dbReference type="EMBL" id="CP036265">
    <property type="protein sequence ID" value="QDT14746.1"/>
    <property type="molecule type" value="Genomic_DNA"/>
</dbReference>
<dbReference type="Gene3D" id="2.170.150.40">
    <property type="entry name" value="Domain of unknown function (DUF427)"/>
    <property type="match status" value="1"/>
</dbReference>
<evidence type="ECO:0000313" key="2">
    <source>
        <dbReference type="EMBL" id="QDT14746.1"/>
    </source>
</evidence>
<organism evidence="2 3">
    <name type="scientific">Alienimonas californiensis</name>
    <dbReference type="NCBI Taxonomy" id="2527989"/>
    <lineage>
        <taxon>Bacteria</taxon>
        <taxon>Pseudomonadati</taxon>
        <taxon>Planctomycetota</taxon>
        <taxon>Planctomycetia</taxon>
        <taxon>Planctomycetales</taxon>
        <taxon>Planctomycetaceae</taxon>
        <taxon>Alienimonas</taxon>
    </lineage>
</organism>
<dbReference type="OrthoDB" id="119916at2"/>
<dbReference type="PANTHER" id="PTHR34310:SF5">
    <property type="entry name" value="DUF427 DOMAIN PROTEIN (AFU_ORTHOLOGUE AFUA_3G02220)"/>
    <property type="match status" value="1"/>
</dbReference>
<sequence>MKAFWNGHTIAESDATRVVEGNHYFPPAAVRREFLKPSATKTTCPWKGEASYFNLEVAGETNPDAAWIYPTPKDAAAQIADHVAFWKGVEVTE</sequence>
<dbReference type="RefSeq" id="WP_145357608.1">
    <property type="nucleotide sequence ID" value="NZ_CP036265.1"/>
</dbReference>
<proteinExistence type="predicted"/>
<reference evidence="2 3" key="1">
    <citation type="submission" date="2019-02" db="EMBL/GenBank/DDBJ databases">
        <title>Deep-cultivation of Planctomycetes and their phenomic and genomic characterization uncovers novel biology.</title>
        <authorList>
            <person name="Wiegand S."/>
            <person name="Jogler M."/>
            <person name="Boedeker C."/>
            <person name="Pinto D."/>
            <person name="Vollmers J."/>
            <person name="Rivas-Marin E."/>
            <person name="Kohn T."/>
            <person name="Peeters S.H."/>
            <person name="Heuer A."/>
            <person name="Rast P."/>
            <person name="Oberbeckmann S."/>
            <person name="Bunk B."/>
            <person name="Jeske O."/>
            <person name="Meyerdierks A."/>
            <person name="Storesund J.E."/>
            <person name="Kallscheuer N."/>
            <person name="Luecker S."/>
            <person name="Lage O.M."/>
            <person name="Pohl T."/>
            <person name="Merkel B.J."/>
            <person name="Hornburger P."/>
            <person name="Mueller R.-W."/>
            <person name="Bruemmer F."/>
            <person name="Labrenz M."/>
            <person name="Spormann A.M."/>
            <person name="Op den Camp H."/>
            <person name="Overmann J."/>
            <person name="Amann R."/>
            <person name="Jetten M.S.M."/>
            <person name="Mascher T."/>
            <person name="Medema M.H."/>
            <person name="Devos D.P."/>
            <person name="Kaster A.-K."/>
            <person name="Ovreas L."/>
            <person name="Rohde M."/>
            <person name="Galperin M.Y."/>
            <person name="Jogler C."/>
        </authorList>
    </citation>
    <scope>NUCLEOTIDE SEQUENCE [LARGE SCALE GENOMIC DNA]</scope>
    <source>
        <strain evidence="2 3">CA12</strain>
    </source>
</reference>
<dbReference type="InterPro" id="IPR007361">
    <property type="entry name" value="DUF427"/>
</dbReference>
<name>A0A517P5W0_9PLAN</name>
<keyword evidence="3" id="KW-1185">Reference proteome</keyword>
<dbReference type="InterPro" id="IPR038694">
    <property type="entry name" value="DUF427_sf"/>
</dbReference>
<dbReference type="PANTHER" id="PTHR34310">
    <property type="entry name" value="DUF427 DOMAIN PROTEIN (AFU_ORTHOLOGUE AFUA_3G02220)"/>
    <property type="match status" value="1"/>
</dbReference>
<feature type="domain" description="DUF427" evidence="1">
    <location>
        <begin position="1"/>
        <end position="87"/>
    </location>
</feature>
<accession>A0A517P5W0</accession>
<dbReference type="AlphaFoldDB" id="A0A517P5W0"/>
<dbReference type="Proteomes" id="UP000318741">
    <property type="component" value="Chromosome"/>
</dbReference>
<dbReference type="Pfam" id="PF04248">
    <property type="entry name" value="NTP_transf_9"/>
    <property type="match status" value="1"/>
</dbReference>
<protein>
    <recommendedName>
        <fullName evidence="1">DUF427 domain-containing protein</fullName>
    </recommendedName>
</protein>
<evidence type="ECO:0000313" key="3">
    <source>
        <dbReference type="Proteomes" id="UP000318741"/>
    </source>
</evidence>
<gene>
    <name evidence="2" type="ORF">CA12_08250</name>
</gene>